<dbReference type="Pfam" id="PF13361">
    <property type="entry name" value="UvrD_C"/>
    <property type="match status" value="1"/>
</dbReference>
<organism evidence="17 18">
    <name type="scientific">Claveliimonas bilis</name>
    <dbReference type="NCBI Taxonomy" id="3028070"/>
    <lineage>
        <taxon>Bacteria</taxon>
        <taxon>Bacillati</taxon>
        <taxon>Bacillota</taxon>
        <taxon>Clostridia</taxon>
        <taxon>Lachnospirales</taxon>
        <taxon>Lachnospiraceae</taxon>
        <taxon>Claveliimonas</taxon>
    </lineage>
</organism>
<evidence type="ECO:0000256" key="14">
    <source>
        <dbReference type="PROSITE-ProRule" id="PRU00560"/>
    </source>
</evidence>
<dbReference type="InterPro" id="IPR014152">
    <property type="entry name" value="AddA"/>
</dbReference>
<keyword evidence="8 13" id="KW-0238">DNA-binding</keyword>
<dbReference type="EC" id="5.6.2.4" evidence="13"/>
<keyword evidence="10 13" id="KW-0413">Isomerase</keyword>
<evidence type="ECO:0000256" key="3">
    <source>
        <dbReference type="ARBA" id="ARBA00022763"/>
    </source>
</evidence>
<dbReference type="InterPro" id="IPR014016">
    <property type="entry name" value="UvrD-like_ATP-bd"/>
</dbReference>
<evidence type="ECO:0000256" key="6">
    <source>
        <dbReference type="ARBA" id="ARBA00022839"/>
    </source>
</evidence>
<evidence type="ECO:0000256" key="4">
    <source>
        <dbReference type="ARBA" id="ARBA00022801"/>
    </source>
</evidence>
<dbReference type="Gene3D" id="3.90.320.10">
    <property type="match status" value="1"/>
</dbReference>
<keyword evidence="2 13" id="KW-0547">Nucleotide-binding</keyword>
<feature type="binding site" evidence="14">
    <location>
        <begin position="24"/>
        <end position="31"/>
    </location>
    <ligand>
        <name>ATP</name>
        <dbReference type="ChEBI" id="CHEBI:30616"/>
    </ligand>
</feature>
<dbReference type="InterPro" id="IPR014017">
    <property type="entry name" value="DNA_helicase_UvrD-like_C"/>
</dbReference>
<evidence type="ECO:0000256" key="12">
    <source>
        <dbReference type="ARBA" id="ARBA00048988"/>
    </source>
</evidence>
<dbReference type="HAMAP" id="MF_01451">
    <property type="entry name" value="AddA"/>
    <property type="match status" value="1"/>
</dbReference>
<comment type="function">
    <text evidence="13">The heterodimer acts as both an ATP-dependent DNA helicase and an ATP-dependent, dual-direction single-stranded exonuclease. Recognizes the chi site generating a DNA molecule suitable for the initiation of homologous recombination. The AddA nuclease domain is required for chi fragment generation; this subunit has the helicase and 3' -&gt; 5' nuclease activities.</text>
</comment>
<dbReference type="PANTHER" id="PTHR11070">
    <property type="entry name" value="UVRD / RECB / PCRA DNA HELICASE FAMILY MEMBER"/>
    <property type="match status" value="1"/>
</dbReference>
<dbReference type="PROSITE" id="PS51217">
    <property type="entry name" value="UVRD_HELICASE_CTER"/>
    <property type="match status" value="1"/>
</dbReference>
<dbReference type="GO" id="GO:0004386">
    <property type="term" value="F:helicase activity"/>
    <property type="evidence" value="ECO:0007669"/>
    <property type="project" value="UniProtKB-KW"/>
</dbReference>
<comment type="catalytic activity">
    <reaction evidence="12 13">
        <text>ATP + H2O = ADP + phosphate + H(+)</text>
        <dbReference type="Rhea" id="RHEA:13065"/>
        <dbReference type="ChEBI" id="CHEBI:15377"/>
        <dbReference type="ChEBI" id="CHEBI:15378"/>
        <dbReference type="ChEBI" id="CHEBI:30616"/>
        <dbReference type="ChEBI" id="CHEBI:43474"/>
        <dbReference type="ChEBI" id="CHEBI:456216"/>
        <dbReference type="EC" id="5.6.2.4"/>
    </reaction>
</comment>
<dbReference type="PROSITE" id="PS51198">
    <property type="entry name" value="UVRD_HELICASE_ATP_BIND"/>
    <property type="match status" value="1"/>
</dbReference>
<feature type="domain" description="UvrD-like helicase ATP-binding" evidence="15">
    <location>
        <begin position="3"/>
        <end position="477"/>
    </location>
</feature>
<dbReference type="EC" id="3.1.-.-" evidence="13"/>
<protein>
    <recommendedName>
        <fullName evidence="13">ATP-dependent helicase/nuclease subunit A</fullName>
        <ecNumber evidence="13">3.1.-.-</ecNumber>
        <ecNumber evidence="13">5.6.2.4</ecNumber>
    </recommendedName>
    <alternativeName>
        <fullName evidence="13">ATP-dependent helicase/nuclease AddA</fullName>
    </alternativeName>
    <alternativeName>
        <fullName evidence="13">DNA 3'-5' helicase AddA</fullName>
    </alternativeName>
</protein>
<accession>A0ABM8IBV7</accession>
<comment type="similarity">
    <text evidence="13">Belongs to the helicase family. AddA subfamily.</text>
</comment>
<dbReference type="InterPro" id="IPR038726">
    <property type="entry name" value="PDDEXK_AddAB-type"/>
</dbReference>
<keyword evidence="1 13" id="KW-0540">Nuclease</keyword>
<feature type="domain" description="UvrD-like helicase C-terminal" evidence="16">
    <location>
        <begin position="504"/>
        <end position="797"/>
    </location>
</feature>
<dbReference type="SUPFAM" id="SSF52540">
    <property type="entry name" value="P-loop containing nucleoside triphosphate hydrolases"/>
    <property type="match status" value="1"/>
</dbReference>
<evidence type="ECO:0000256" key="9">
    <source>
        <dbReference type="ARBA" id="ARBA00023204"/>
    </source>
</evidence>
<dbReference type="Gene3D" id="3.40.50.300">
    <property type="entry name" value="P-loop containing nucleotide triphosphate hydrolases"/>
    <property type="match status" value="3"/>
</dbReference>
<evidence type="ECO:0000256" key="1">
    <source>
        <dbReference type="ARBA" id="ARBA00022722"/>
    </source>
</evidence>
<dbReference type="InterPro" id="IPR000212">
    <property type="entry name" value="DNA_helicase_UvrD/REP"/>
</dbReference>
<keyword evidence="9 13" id="KW-0234">DNA repair</keyword>
<dbReference type="RefSeq" id="WP_316265486.1">
    <property type="nucleotide sequence ID" value="NZ_AP027742.1"/>
</dbReference>
<dbReference type="InterPro" id="IPR011604">
    <property type="entry name" value="PDDEXK-like_dom_sf"/>
</dbReference>
<comment type="catalytic activity">
    <reaction evidence="11 13">
        <text>Couples ATP hydrolysis with the unwinding of duplex DNA by translocating in the 3'-5' direction.</text>
        <dbReference type="EC" id="5.6.2.4"/>
    </reaction>
</comment>
<keyword evidence="3 13" id="KW-0227">DNA damage</keyword>
<evidence type="ECO:0000256" key="11">
    <source>
        <dbReference type="ARBA" id="ARBA00034617"/>
    </source>
</evidence>
<dbReference type="Proteomes" id="UP001305815">
    <property type="component" value="Chromosome"/>
</dbReference>
<keyword evidence="6 13" id="KW-0269">Exonuclease</keyword>
<evidence type="ECO:0000256" key="8">
    <source>
        <dbReference type="ARBA" id="ARBA00023125"/>
    </source>
</evidence>
<keyword evidence="18" id="KW-1185">Reference proteome</keyword>
<dbReference type="PANTHER" id="PTHR11070:SF48">
    <property type="entry name" value="ATP-DEPENDENT HELICASE_NUCLEASE SUBUNIT A"/>
    <property type="match status" value="1"/>
</dbReference>
<dbReference type="InterPro" id="IPR011335">
    <property type="entry name" value="Restrct_endonuc-II-like"/>
</dbReference>
<evidence type="ECO:0000256" key="10">
    <source>
        <dbReference type="ARBA" id="ARBA00023235"/>
    </source>
</evidence>
<dbReference type="Gene3D" id="1.10.486.10">
    <property type="entry name" value="PCRA, domain 4"/>
    <property type="match status" value="1"/>
</dbReference>
<evidence type="ECO:0000313" key="18">
    <source>
        <dbReference type="Proteomes" id="UP001305815"/>
    </source>
</evidence>
<keyword evidence="4 13" id="KW-0378">Hydrolase</keyword>
<dbReference type="Gene3D" id="3.30.160.800">
    <property type="match status" value="1"/>
</dbReference>
<keyword evidence="5 13" id="KW-0347">Helicase</keyword>
<evidence type="ECO:0000259" key="15">
    <source>
        <dbReference type="PROSITE" id="PS51198"/>
    </source>
</evidence>
<name>A0ABM8IBV7_9FIRM</name>
<evidence type="ECO:0000313" key="17">
    <source>
        <dbReference type="EMBL" id="BDZ78435.1"/>
    </source>
</evidence>
<dbReference type="InterPro" id="IPR027417">
    <property type="entry name" value="P-loop_NTPase"/>
</dbReference>
<gene>
    <name evidence="13 17" type="primary">addA</name>
    <name evidence="17" type="ORF">Lac1_26180</name>
</gene>
<sequence length="1212" mass="139543">MSVKWTKEQQNVIDLQDRNILVSAAAGSGKTAVLVERIITMLTREEDPVDVDQLLIVTFTEAAAAEMKERIRGAIEKKLAERPDDEHLKQQATLIHSARITTIHSFCLSVIREHFHSIDLDPSFRIGEEGELRLMRQDVLEELLEKKYQEGNARFLEFAESYARGRDDRKMEELILKLYEFSRSYPAPEEWLGSCVRLYQVTSEEELLKTSAFQAAKQRMDCYVQSAAKLQRQAEKLCLEPDGPYMYGETLESDLENIERFEKAVTYSDYYEAFQKISWKKLAANRDKTVSKEKAEQVKALREEMKGILKNSAGHYFKDNIEEVLRQAALCFPMMKVLAGLTEDFAKAFEERKRSRNMIDFSDMEQYALRILTEKEGDGWKPSATAREYQEMFREVMIDEYQDSNLIQEAILTSVSGISRGRYNVFMVGDVKQSIYRFRLSRPELFMEKFNTYRLYEGEGTDSEKQRIDLYRNFRSRKEVLEGVNYLFRQIMTEPLGGIVYDDRAALHPGASFEEQPGNQPEILLIESQIEEEILDMAGEGENTLNARRLEAKAVAGRIRELMSQAVVTDKKDGTLRPVRYSDIVILTRSIKGWSDVFLEVLSEEGIPAYAGTKEGYFETREIGTLLDYFRVLNNRKQDIPLAAVLSSYFGKMNDEELARIKAAYPKERFYDAVEHYRTEGEDEKIRGKLESCLGQMEHFRRRVPYTAIHELLWQILDETGYGDYTAALPAGEQRKANLDMLAEKAMTFESTSYKGLFNFVRYIEQLRKYDVDYGEASLSDEQSDTVRIMSIHKSKGLEFPVVIAAGMGKRFNQQDARSSVIVHASLGVGMDAVDLDEGTKSVSFFKRVMQREEILENLAEELRVLYVALTRAKEKLILTGTMKNPGEKLEFLRAVKGVEEELSFGVLSSASSCLSWILPAIAGGGKEMPLQVWIKRLEDFVRAEEEEKTEKIFTKQALKDWNTQETYDKEMKDRLKEQFGYSYPWPDTFGRKLKFTVSELKKREYMKEVYGEEGTELGEMAYEEPEVIPLIPRFRMEEEELTGASRGSAYHRVLELLDFKEDYSLESMAMAVEEMKNSGKIRKDMAQSVRTKEILAFVSGADGRRMKEAAEKGKLWKEQPFVLGVDAEEIYPGSGEGETILVQGIIDVFFEEDGELVVLDYKTDKVRKPEELAEKYHAQLAYYAKALEQLTGKRVKEKIIYSFTLQERILL</sequence>
<dbReference type="NCBIfam" id="TIGR02785">
    <property type="entry name" value="addA_Gpos"/>
    <property type="match status" value="1"/>
</dbReference>
<comment type="cofactor">
    <cofactor evidence="13">
        <name>Mg(2+)</name>
        <dbReference type="ChEBI" id="CHEBI:18420"/>
    </cofactor>
</comment>
<dbReference type="Pfam" id="PF00580">
    <property type="entry name" value="UvrD-helicase"/>
    <property type="match status" value="1"/>
</dbReference>
<keyword evidence="7 13" id="KW-0067">ATP-binding</keyword>
<dbReference type="EMBL" id="AP027742">
    <property type="protein sequence ID" value="BDZ78435.1"/>
    <property type="molecule type" value="Genomic_DNA"/>
</dbReference>
<evidence type="ECO:0000256" key="5">
    <source>
        <dbReference type="ARBA" id="ARBA00022806"/>
    </source>
</evidence>
<reference evidence="18" key="1">
    <citation type="journal article" date="2023" name="Int. J. Syst. Evol. Microbiol.">
        <title>Claveliimonas bilis gen. nov., sp. nov., deoxycholic acid-producing bacteria isolated from human faeces, and reclassification of Sellimonas monacensis Zenner et al. 2021 as Claveliimonas monacensis comb. nov.</title>
        <authorList>
            <person name="Hisatomi A."/>
            <person name="Kastawa N.W.E.P.G."/>
            <person name="Song I."/>
            <person name="Ohkuma M."/>
            <person name="Fukiya S."/>
            <person name="Sakamoto M."/>
        </authorList>
    </citation>
    <scope>NUCLEOTIDE SEQUENCE [LARGE SCALE GENOMIC DNA]</scope>
    <source>
        <strain evidence="18">12BBH14</strain>
    </source>
</reference>
<evidence type="ECO:0000259" key="16">
    <source>
        <dbReference type="PROSITE" id="PS51217"/>
    </source>
</evidence>
<dbReference type="Pfam" id="PF12705">
    <property type="entry name" value="PDDEXK_1"/>
    <property type="match status" value="1"/>
</dbReference>
<dbReference type="SUPFAM" id="SSF52980">
    <property type="entry name" value="Restriction endonuclease-like"/>
    <property type="match status" value="1"/>
</dbReference>
<comment type="subunit">
    <text evidence="13">Heterodimer of AddA and AddB/RexB.</text>
</comment>
<evidence type="ECO:0000256" key="13">
    <source>
        <dbReference type="HAMAP-Rule" id="MF_01451"/>
    </source>
</evidence>
<evidence type="ECO:0000256" key="2">
    <source>
        <dbReference type="ARBA" id="ARBA00022741"/>
    </source>
</evidence>
<evidence type="ECO:0000256" key="7">
    <source>
        <dbReference type="ARBA" id="ARBA00022840"/>
    </source>
</evidence>
<proteinExistence type="inferred from homology"/>